<evidence type="ECO:0000313" key="4">
    <source>
        <dbReference type="Proteomes" id="UP000325641"/>
    </source>
</evidence>
<accession>A0A5P6PCT8</accession>
<dbReference type="KEGG" id="bbet:F8237_29045"/>
<protein>
    <recommendedName>
        <fullName evidence="2">Rhamnogalacturonase A/B/Epimerase-like pectate lyase domain-containing protein</fullName>
    </recommendedName>
</protein>
<evidence type="ECO:0000256" key="1">
    <source>
        <dbReference type="SAM" id="SignalP"/>
    </source>
</evidence>
<keyword evidence="1" id="KW-0732">Signal</keyword>
<organism evidence="3 4">
    <name type="scientific">Bradyrhizobium betae</name>
    <dbReference type="NCBI Taxonomy" id="244734"/>
    <lineage>
        <taxon>Bacteria</taxon>
        <taxon>Pseudomonadati</taxon>
        <taxon>Pseudomonadota</taxon>
        <taxon>Alphaproteobacteria</taxon>
        <taxon>Hyphomicrobiales</taxon>
        <taxon>Nitrobacteraceae</taxon>
        <taxon>Bradyrhizobium</taxon>
    </lineage>
</organism>
<dbReference type="OrthoDB" id="8207450at2"/>
<feature type="signal peptide" evidence="1">
    <location>
        <begin position="1"/>
        <end position="22"/>
    </location>
</feature>
<dbReference type="InterPro" id="IPR012334">
    <property type="entry name" value="Pectin_lyas_fold"/>
</dbReference>
<dbReference type="InterPro" id="IPR024535">
    <property type="entry name" value="RHGA/B-epi-like_pectate_lyase"/>
</dbReference>
<dbReference type="Gene3D" id="2.160.20.10">
    <property type="entry name" value="Single-stranded right-handed beta-helix, Pectin lyase-like"/>
    <property type="match status" value="1"/>
</dbReference>
<dbReference type="SUPFAM" id="SSF51126">
    <property type="entry name" value="Pectin lyase-like"/>
    <property type="match status" value="1"/>
</dbReference>
<dbReference type="Pfam" id="PF12708">
    <property type="entry name" value="Pect-lyase_RHGA_epim"/>
    <property type="match status" value="1"/>
</dbReference>
<dbReference type="RefSeq" id="WP_151649607.1">
    <property type="nucleotide sequence ID" value="NZ_CP044543.1"/>
</dbReference>
<evidence type="ECO:0000259" key="2">
    <source>
        <dbReference type="Pfam" id="PF12708"/>
    </source>
</evidence>
<reference evidence="4" key="1">
    <citation type="submission" date="2019-10" db="EMBL/GenBank/DDBJ databases">
        <title>Complete Genome Sequence of Bradyrhizobium betae type strain PL7HG1T.</title>
        <authorList>
            <person name="Bromfield E.S.P."/>
            <person name="Cloutier S."/>
        </authorList>
    </citation>
    <scope>NUCLEOTIDE SEQUENCE [LARGE SCALE GENOMIC DNA]</scope>
    <source>
        <strain evidence="4">PL7HG1</strain>
    </source>
</reference>
<feature type="domain" description="Rhamnogalacturonase A/B/Epimerase-like pectate lyase" evidence="2">
    <location>
        <begin position="216"/>
        <end position="275"/>
    </location>
</feature>
<dbReference type="InterPro" id="IPR011050">
    <property type="entry name" value="Pectin_lyase_fold/virulence"/>
</dbReference>
<feature type="chain" id="PRO_5025037008" description="Rhamnogalacturonase A/B/Epimerase-like pectate lyase domain-containing protein" evidence="1">
    <location>
        <begin position="23"/>
        <end position="731"/>
    </location>
</feature>
<name>A0A5P6PCT8_9BRAD</name>
<dbReference type="AlphaFoldDB" id="A0A5P6PCT8"/>
<proteinExistence type="predicted"/>
<dbReference type="Proteomes" id="UP000325641">
    <property type="component" value="Chromosome"/>
</dbReference>
<dbReference type="EMBL" id="CP044543">
    <property type="protein sequence ID" value="QFI76091.1"/>
    <property type="molecule type" value="Genomic_DNA"/>
</dbReference>
<gene>
    <name evidence="3" type="ORF">F8237_29045</name>
</gene>
<evidence type="ECO:0000313" key="3">
    <source>
        <dbReference type="EMBL" id="QFI76091.1"/>
    </source>
</evidence>
<sequence length="731" mass="78583">MTRAHAAIVAVLQCLWSAAADAQPAMFWFNDPVGPDQTVLVTGADLDRITSATVARISNGSASEAGPTTTVPILQANPLSLKFVIPENFQPGIYRFALTHAQGSLDGRINLPTIYWVQGNLGDEASPGGWLQVFGRNVVRESSRAQLAMLSEPGNVQTKAVLTRGDLWRGTFRIPDQIPPGRYRIRLSNGDGGDGEWVDAGKITVRAPAPASSQSFDVRAYGANGDGRFDSTRAVRAAIDAAKDAGGGTVYFPRGRYLISDMISIPPGVKLQGERIDLVNLAWPDLESPPLALIQGTSRFAIEDLTIYASNHPHIISGGFQFGDTQAPGAGDIAIRHVRIRGSAFRGLMEPDATVRRMNEFHRAYAAAAPDTIRLSGNRIEVTDCDVLGSGHSLRLFKVTNAVVSNNILSNGRYGAYSLVGSRQVIFENNTVTSADLQASGGGITTLSKSVSASENIFIGGNSFKAIYGLDREAMTTDGPGGYYFGHAETIAPDRLSLPDAPNPYPSSLDWTGAAVMVVNGRGAGQYARLKTSENKPPHLSIALDRPLAVTLDRSSEITITQAQQNYLVIDNVFEDTGVAAQAYGTALDHVISGNRSNRTSGFAAFGLSYEQFQPVWRTQFLDNHILEGNVYRAGPERTIFSNEASILVRGNQTATGAGRPPMVQAVIIRGNRLDQDAHIEIKGFAPASPGVRDVVIEGNTTGASREGLTIDRGVAWWLARKNVEERRIQK</sequence>